<sequence length="386" mass="42287">MNKAAKKLICTALAGALGISGLAGCSKEIDGTADLITCGEDTVSMGTANLMLRMNQAQMLSYYAMMGGSAAGMWDQDAGDDQTYGEATKDSVLTQLENMILLKQHAGDYEVSVTEEEETKIQEAAKSFIEDNDEETISRLAVTQEDVEDLLTLYTYQSKMYDPMIADVDTEVSDEEAAQSKISYCRVDTSDTQNEDGTTTPLTDEEKQAKKDQAQAVLDKLNASEDPASADLDAIAKEVGENLSGVDNTFDDEDTLLDDQLKEAAKTLSDGEVYQSVVEGENAYFVVRMDSVLDREATDAEKENIVAQRQQDAYTELLDQWAEEADFTVNEKEWKKAELNDYDQYTIKQEDTEETADDTSAEADGTSDTTEENAEETAESGDSTAE</sequence>
<dbReference type="Gene3D" id="3.10.50.40">
    <property type="match status" value="1"/>
</dbReference>
<dbReference type="GO" id="GO:0003755">
    <property type="term" value="F:peptidyl-prolyl cis-trans isomerase activity"/>
    <property type="evidence" value="ECO:0007669"/>
    <property type="project" value="InterPro"/>
</dbReference>
<evidence type="ECO:0000313" key="3">
    <source>
        <dbReference type="EMBL" id="HJC62956.1"/>
    </source>
</evidence>
<evidence type="ECO:0000256" key="2">
    <source>
        <dbReference type="SAM" id="SignalP"/>
    </source>
</evidence>
<feature type="chain" id="PRO_5038723647" evidence="2">
    <location>
        <begin position="24"/>
        <end position="386"/>
    </location>
</feature>
<feature type="compositionally biased region" description="Basic and acidic residues" evidence="1">
    <location>
        <begin position="204"/>
        <end position="213"/>
    </location>
</feature>
<feature type="signal peptide" evidence="2">
    <location>
        <begin position="1"/>
        <end position="23"/>
    </location>
</feature>
<dbReference type="InterPro" id="IPR046357">
    <property type="entry name" value="PPIase_dom_sf"/>
</dbReference>
<evidence type="ECO:0000256" key="1">
    <source>
        <dbReference type="SAM" id="MobiDB-lite"/>
    </source>
</evidence>
<proteinExistence type="predicted"/>
<protein>
    <submittedName>
        <fullName evidence="3">Peptidyl-prolyl cis-trans isomerase</fullName>
    </submittedName>
</protein>
<accession>A0A9D2PM10</accession>
<name>A0A9D2PM10_9FIRM</name>
<feature type="compositionally biased region" description="Acidic residues" evidence="1">
    <location>
        <begin position="351"/>
        <end position="361"/>
    </location>
</feature>
<dbReference type="AlphaFoldDB" id="A0A9D2PM10"/>
<reference evidence="3" key="2">
    <citation type="submission" date="2021-04" db="EMBL/GenBank/DDBJ databases">
        <authorList>
            <person name="Gilroy R."/>
        </authorList>
    </citation>
    <scope>NUCLEOTIDE SEQUENCE</scope>
    <source>
        <strain evidence="3">ChiBcec2-3848</strain>
    </source>
</reference>
<reference evidence="3" key="1">
    <citation type="journal article" date="2021" name="PeerJ">
        <title>Extensive microbial diversity within the chicken gut microbiome revealed by metagenomics and culture.</title>
        <authorList>
            <person name="Gilroy R."/>
            <person name="Ravi A."/>
            <person name="Getino M."/>
            <person name="Pursley I."/>
            <person name="Horton D.L."/>
            <person name="Alikhan N.F."/>
            <person name="Baker D."/>
            <person name="Gharbi K."/>
            <person name="Hall N."/>
            <person name="Watson M."/>
            <person name="Adriaenssens E.M."/>
            <person name="Foster-Nyarko E."/>
            <person name="Jarju S."/>
            <person name="Secka A."/>
            <person name="Antonio M."/>
            <person name="Oren A."/>
            <person name="Chaudhuri R.R."/>
            <person name="La Ragione R."/>
            <person name="Hildebrand F."/>
            <person name="Pallen M.J."/>
        </authorList>
    </citation>
    <scope>NUCLEOTIDE SEQUENCE</scope>
    <source>
        <strain evidence="3">ChiBcec2-3848</strain>
    </source>
</reference>
<dbReference type="EMBL" id="DWVZ01000062">
    <property type="protein sequence ID" value="HJC62956.1"/>
    <property type="molecule type" value="Genomic_DNA"/>
</dbReference>
<feature type="region of interest" description="Disordered" evidence="1">
    <location>
        <begin position="187"/>
        <end position="213"/>
    </location>
</feature>
<keyword evidence="2" id="KW-0732">Signal</keyword>
<feature type="compositionally biased region" description="Acidic residues" evidence="1">
    <location>
        <begin position="369"/>
        <end position="386"/>
    </location>
</feature>
<keyword evidence="3" id="KW-0413">Isomerase</keyword>
<gene>
    <name evidence="3" type="ORF">H9753_04985</name>
</gene>
<dbReference type="PROSITE" id="PS51257">
    <property type="entry name" value="PROKAR_LIPOPROTEIN"/>
    <property type="match status" value="1"/>
</dbReference>
<dbReference type="Proteomes" id="UP000823886">
    <property type="component" value="Unassembled WGS sequence"/>
</dbReference>
<comment type="caution">
    <text evidence="3">The sequence shown here is derived from an EMBL/GenBank/DDBJ whole genome shotgun (WGS) entry which is preliminary data.</text>
</comment>
<feature type="region of interest" description="Disordered" evidence="1">
    <location>
        <begin position="339"/>
        <end position="386"/>
    </location>
</feature>
<evidence type="ECO:0000313" key="4">
    <source>
        <dbReference type="Proteomes" id="UP000823886"/>
    </source>
</evidence>
<organism evidence="3 4">
    <name type="scientific">Candidatus Blautia merdavium</name>
    <dbReference type="NCBI Taxonomy" id="2838494"/>
    <lineage>
        <taxon>Bacteria</taxon>
        <taxon>Bacillati</taxon>
        <taxon>Bacillota</taxon>
        <taxon>Clostridia</taxon>
        <taxon>Lachnospirales</taxon>
        <taxon>Lachnospiraceae</taxon>
        <taxon>Blautia</taxon>
    </lineage>
</organism>
<feature type="compositionally biased region" description="Polar residues" evidence="1">
    <location>
        <begin position="190"/>
        <end position="202"/>
    </location>
</feature>